<keyword evidence="2" id="KW-1185">Reference proteome</keyword>
<dbReference type="RefSeq" id="WP_272110440.1">
    <property type="nucleotide sequence ID" value="NZ_JAQMTI010000168.1"/>
</dbReference>
<sequence length="50" mass="5763">MVVGHPILDFRFWIDKRLLLLSPVPNHQSPVTSHLLQLLERAIATNCTDR</sequence>
<organism evidence="1 2">
    <name type="scientific">Sphaerospermopsis kisseleviana CS-549</name>
    <dbReference type="NCBI Taxonomy" id="3021783"/>
    <lineage>
        <taxon>Bacteria</taxon>
        <taxon>Bacillati</taxon>
        <taxon>Cyanobacteriota</taxon>
        <taxon>Cyanophyceae</taxon>
        <taxon>Nostocales</taxon>
        <taxon>Aphanizomenonaceae</taxon>
        <taxon>Sphaerospermopsis</taxon>
        <taxon>Sphaerospermopsis kisseleviana</taxon>
    </lineage>
</organism>
<reference evidence="1 2" key="1">
    <citation type="submission" date="2023-01" db="EMBL/GenBank/DDBJ databases">
        <title>Genomes from the Australian National Cyanobacteria Reference Collection.</title>
        <authorList>
            <person name="Willis A."/>
            <person name="Lee E.M.F."/>
        </authorList>
    </citation>
    <scope>NUCLEOTIDE SEQUENCE [LARGE SCALE GENOMIC DNA]</scope>
    <source>
        <strain evidence="1 2">CS-549</strain>
    </source>
</reference>
<evidence type="ECO:0000313" key="1">
    <source>
        <dbReference type="EMBL" id="MDB9442465.1"/>
    </source>
</evidence>
<gene>
    <name evidence="1" type="ORF">PN497_14000</name>
</gene>
<comment type="caution">
    <text evidence="1">The sequence shown here is derived from an EMBL/GenBank/DDBJ whole genome shotgun (WGS) entry which is preliminary data.</text>
</comment>
<name>A0ABT4ZSU9_9CYAN</name>
<evidence type="ECO:0000313" key="2">
    <source>
        <dbReference type="Proteomes" id="UP001211711"/>
    </source>
</evidence>
<accession>A0ABT4ZSU9</accession>
<proteinExistence type="predicted"/>
<dbReference type="EMBL" id="JAQMTI010000168">
    <property type="protein sequence ID" value="MDB9442465.1"/>
    <property type="molecule type" value="Genomic_DNA"/>
</dbReference>
<evidence type="ECO:0008006" key="3">
    <source>
        <dbReference type="Google" id="ProtNLM"/>
    </source>
</evidence>
<protein>
    <recommendedName>
        <fullName evidence="3">LysR family transcriptional regulator</fullName>
    </recommendedName>
</protein>
<dbReference type="Proteomes" id="UP001211711">
    <property type="component" value="Unassembled WGS sequence"/>
</dbReference>